<proteinExistence type="predicted"/>
<keyword evidence="2" id="KW-0808">Transferase</keyword>
<reference evidence="2 3" key="1">
    <citation type="submission" date="2020-08" db="EMBL/GenBank/DDBJ databases">
        <title>Sequencing the genomes of 1000 actinobacteria strains.</title>
        <authorList>
            <person name="Klenk H.-P."/>
        </authorList>
    </citation>
    <scope>NUCLEOTIDE SEQUENCE [LARGE SCALE GENOMIC DNA]</scope>
    <source>
        <strain evidence="2 3">DSM 45486</strain>
    </source>
</reference>
<name>A0A7W9HSG4_9PSEU</name>
<dbReference type="PROSITE" id="PS51186">
    <property type="entry name" value="GNAT"/>
    <property type="match status" value="1"/>
</dbReference>
<dbReference type="Pfam" id="PF13302">
    <property type="entry name" value="Acetyltransf_3"/>
    <property type="match status" value="1"/>
</dbReference>
<comment type="caution">
    <text evidence="2">The sequence shown here is derived from an EMBL/GenBank/DDBJ whole genome shotgun (WGS) entry which is preliminary data.</text>
</comment>
<sequence length="175" mass="19356">MVVEVVETERLVLRKFTSSSSDVDLVAWLLGEPRVMRHIEDGKPVSRAEVERVVLPKVLGGPGWWAAHEKASGAFIGWFELSPVGEGVAELGFRLHPDFWGHGYATEGASALVAFGSEEGLARIVAYAMVVNTGSRRVLEKAGLRYVRTFHEEWPDYIEGAEHGDVEYALDFSAR</sequence>
<dbReference type="GO" id="GO:0016747">
    <property type="term" value="F:acyltransferase activity, transferring groups other than amino-acyl groups"/>
    <property type="evidence" value="ECO:0007669"/>
    <property type="project" value="InterPro"/>
</dbReference>
<dbReference type="SUPFAM" id="SSF55729">
    <property type="entry name" value="Acyl-CoA N-acyltransferases (Nat)"/>
    <property type="match status" value="1"/>
</dbReference>
<dbReference type="Proteomes" id="UP000552097">
    <property type="component" value="Unassembled WGS sequence"/>
</dbReference>
<feature type="domain" description="N-acetyltransferase" evidence="1">
    <location>
        <begin position="11"/>
        <end position="173"/>
    </location>
</feature>
<evidence type="ECO:0000259" key="1">
    <source>
        <dbReference type="PROSITE" id="PS51186"/>
    </source>
</evidence>
<dbReference type="InterPro" id="IPR051531">
    <property type="entry name" value="N-acetyltransferase"/>
</dbReference>
<dbReference type="EMBL" id="JACHMO010000001">
    <property type="protein sequence ID" value="MBB5807677.1"/>
    <property type="molecule type" value="Genomic_DNA"/>
</dbReference>
<accession>A0A7W9HSG4</accession>
<dbReference type="AlphaFoldDB" id="A0A7W9HSG4"/>
<dbReference type="InterPro" id="IPR000182">
    <property type="entry name" value="GNAT_dom"/>
</dbReference>
<dbReference type="Gene3D" id="3.40.630.30">
    <property type="match status" value="1"/>
</dbReference>
<dbReference type="RefSeq" id="WP_184927694.1">
    <property type="nucleotide sequence ID" value="NZ_JACHMO010000001.1"/>
</dbReference>
<evidence type="ECO:0000313" key="3">
    <source>
        <dbReference type="Proteomes" id="UP000552097"/>
    </source>
</evidence>
<organism evidence="2 3">
    <name type="scientific">Saccharothrix ecbatanensis</name>
    <dbReference type="NCBI Taxonomy" id="1105145"/>
    <lineage>
        <taxon>Bacteria</taxon>
        <taxon>Bacillati</taxon>
        <taxon>Actinomycetota</taxon>
        <taxon>Actinomycetes</taxon>
        <taxon>Pseudonocardiales</taxon>
        <taxon>Pseudonocardiaceae</taxon>
        <taxon>Saccharothrix</taxon>
    </lineage>
</organism>
<dbReference type="InterPro" id="IPR016181">
    <property type="entry name" value="Acyl_CoA_acyltransferase"/>
</dbReference>
<evidence type="ECO:0000313" key="2">
    <source>
        <dbReference type="EMBL" id="MBB5807677.1"/>
    </source>
</evidence>
<keyword evidence="3" id="KW-1185">Reference proteome</keyword>
<dbReference type="PANTHER" id="PTHR43792">
    <property type="entry name" value="GNAT FAMILY, PUTATIVE (AFU_ORTHOLOGUE AFUA_3G00765)-RELATED-RELATED"/>
    <property type="match status" value="1"/>
</dbReference>
<gene>
    <name evidence="2" type="ORF">F4560_007445</name>
</gene>
<protein>
    <submittedName>
        <fullName evidence="2">RimJ/RimL family protein N-acetyltransferase</fullName>
    </submittedName>
</protein>
<dbReference type="PANTHER" id="PTHR43792:SF16">
    <property type="entry name" value="N-ACETYLTRANSFERASE DOMAIN-CONTAINING PROTEIN"/>
    <property type="match status" value="1"/>
</dbReference>